<protein>
    <recommendedName>
        <fullName evidence="4">TonB-dependent receptor plug domain-containing protein</fullName>
    </recommendedName>
</protein>
<evidence type="ECO:0000313" key="3">
    <source>
        <dbReference type="Proteomes" id="UP000230064"/>
    </source>
</evidence>
<comment type="similarity">
    <text evidence="1">Belongs to the TonB-dependent receptor family.</text>
</comment>
<feature type="non-terminal residue" evidence="2">
    <location>
        <position position="253"/>
    </location>
</feature>
<dbReference type="GO" id="GO:0009279">
    <property type="term" value="C:cell outer membrane"/>
    <property type="evidence" value="ECO:0007669"/>
    <property type="project" value="UniProtKB-SubCell"/>
</dbReference>
<dbReference type="InterPro" id="IPR039426">
    <property type="entry name" value="TonB-dep_rcpt-like"/>
</dbReference>
<evidence type="ECO:0008006" key="4">
    <source>
        <dbReference type="Google" id="ProtNLM"/>
    </source>
</evidence>
<dbReference type="SUPFAM" id="SSF56935">
    <property type="entry name" value="Porins"/>
    <property type="match status" value="1"/>
</dbReference>
<dbReference type="Pfam" id="PF13715">
    <property type="entry name" value="CarbopepD_reg_2"/>
    <property type="match status" value="1"/>
</dbReference>
<keyword evidence="1" id="KW-1134">Transmembrane beta strand</keyword>
<organism evidence="2 3">
    <name type="scientific">Candidatus Nealsonbacteria bacterium CG_4_10_14_3_um_filter_36_16</name>
    <dbReference type="NCBI Taxonomy" id="1974685"/>
    <lineage>
        <taxon>Bacteria</taxon>
        <taxon>Candidatus Nealsoniibacteriota</taxon>
    </lineage>
</organism>
<keyword evidence="1" id="KW-0998">Cell outer membrane</keyword>
<dbReference type="Proteomes" id="UP000230064">
    <property type="component" value="Unassembled WGS sequence"/>
</dbReference>
<dbReference type="AlphaFoldDB" id="A0A2M7MES2"/>
<comment type="subcellular location">
    <subcellularLocation>
        <location evidence="1">Cell outer membrane</location>
        <topology evidence="1">Multi-pass membrane protein</topology>
    </subcellularLocation>
</comment>
<dbReference type="Gene3D" id="2.170.130.10">
    <property type="entry name" value="TonB-dependent receptor, plug domain"/>
    <property type="match status" value="1"/>
</dbReference>
<proteinExistence type="inferred from homology"/>
<keyword evidence="1" id="KW-0813">Transport</keyword>
<gene>
    <name evidence="2" type="ORF">COZ30_01925</name>
</gene>
<dbReference type="EMBL" id="PFJR01000047">
    <property type="protein sequence ID" value="PIX88078.1"/>
    <property type="molecule type" value="Genomic_DNA"/>
</dbReference>
<accession>A0A2M7MES2</accession>
<keyword evidence="1" id="KW-0472">Membrane</keyword>
<reference evidence="3" key="1">
    <citation type="submission" date="2017-09" db="EMBL/GenBank/DDBJ databases">
        <title>Depth-based differentiation of microbial function through sediment-hosted aquifers and enrichment of novel symbionts in the deep terrestrial subsurface.</title>
        <authorList>
            <person name="Probst A.J."/>
            <person name="Ladd B."/>
            <person name="Jarett J.K."/>
            <person name="Geller-Mcgrath D.E."/>
            <person name="Sieber C.M.K."/>
            <person name="Emerson J.B."/>
            <person name="Anantharaman K."/>
            <person name="Thomas B.C."/>
            <person name="Malmstrom R."/>
            <person name="Stieglmeier M."/>
            <person name="Klingl A."/>
            <person name="Woyke T."/>
            <person name="Ryan C.M."/>
            <person name="Banfield J.F."/>
        </authorList>
    </citation>
    <scope>NUCLEOTIDE SEQUENCE [LARGE SCALE GENOMIC DNA]</scope>
</reference>
<comment type="caution">
    <text evidence="2">The sequence shown here is derived from an EMBL/GenBank/DDBJ whole genome shotgun (WGS) entry which is preliminary data.</text>
</comment>
<dbReference type="SUPFAM" id="SSF49464">
    <property type="entry name" value="Carboxypeptidase regulatory domain-like"/>
    <property type="match status" value="1"/>
</dbReference>
<sequence length="253" mass="28216">MKTTKQSFLHSFILLNFFVFCLITISNAQTIEISGTVSDSLSKAMLPYGNVILKNKNDSIVTGILTNDNGEFKFKNVAYQKGQYLLVNYLGYFAKKIEINYSNSKKITIDKIFLRPDVSQMKEVTVVGKTKYMEQQFDRKVFNISAAKTSAAKNIFDLLRTLPGVTVEQNDQIKYKGAPATIYVDDQPAEYVYPKTEMIPVANVLKIELIDASLRSGAGKGGIINIKMKNTATDGFSGVAQTNNNTIKFKDIN</sequence>
<dbReference type="PROSITE" id="PS52016">
    <property type="entry name" value="TONB_DEPENDENT_REC_3"/>
    <property type="match status" value="1"/>
</dbReference>
<keyword evidence="1" id="KW-0812">Transmembrane</keyword>
<name>A0A2M7MES2_9BACT</name>
<dbReference type="InterPro" id="IPR008969">
    <property type="entry name" value="CarboxyPept-like_regulatory"/>
</dbReference>
<evidence type="ECO:0000313" key="2">
    <source>
        <dbReference type="EMBL" id="PIX88078.1"/>
    </source>
</evidence>
<dbReference type="InterPro" id="IPR037066">
    <property type="entry name" value="Plug_dom_sf"/>
</dbReference>
<evidence type="ECO:0000256" key="1">
    <source>
        <dbReference type="PROSITE-ProRule" id="PRU01360"/>
    </source>
</evidence>